<evidence type="ECO:0000313" key="1">
    <source>
        <dbReference type="EMBL" id="KAF2626699.1"/>
    </source>
</evidence>
<accession>A0ACB6RZW0</accession>
<reference evidence="1" key="1">
    <citation type="journal article" date="2020" name="Stud. Mycol.">
        <title>101 Dothideomycetes genomes: a test case for predicting lifestyles and emergence of pathogens.</title>
        <authorList>
            <person name="Haridas S."/>
            <person name="Albert R."/>
            <person name="Binder M."/>
            <person name="Bloem J."/>
            <person name="Labutti K."/>
            <person name="Salamov A."/>
            <person name="Andreopoulos B."/>
            <person name="Baker S."/>
            <person name="Barry K."/>
            <person name="Bills G."/>
            <person name="Bluhm B."/>
            <person name="Cannon C."/>
            <person name="Castanera R."/>
            <person name="Culley D."/>
            <person name="Daum C."/>
            <person name="Ezra D."/>
            <person name="Gonzalez J."/>
            <person name="Henrissat B."/>
            <person name="Kuo A."/>
            <person name="Liang C."/>
            <person name="Lipzen A."/>
            <person name="Lutzoni F."/>
            <person name="Magnuson J."/>
            <person name="Mondo S."/>
            <person name="Nolan M."/>
            <person name="Ohm R."/>
            <person name="Pangilinan J."/>
            <person name="Park H.-J."/>
            <person name="Ramirez L."/>
            <person name="Alfaro M."/>
            <person name="Sun H."/>
            <person name="Tritt A."/>
            <person name="Yoshinaga Y."/>
            <person name="Zwiers L.-H."/>
            <person name="Turgeon B."/>
            <person name="Goodwin S."/>
            <person name="Spatafora J."/>
            <person name="Crous P."/>
            <person name="Grigoriev I."/>
        </authorList>
    </citation>
    <scope>NUCLEOTIDE SEQUENCE</scope>
    <source>
        <strain evidence="1">CBS 525.71</strain>
    </source>
</reference>
<evidence type="ECO:0000313" key="2">
    <source>
        <dbReference type="Proteomes" id="UP000799754"/>
    </source>
</evidence>
<dbReference type="Proteomes" id="UP000799754">
    <property type="component" value="Unassembled WGS sequence"/>
</dbReference>
<comment type="caution">
    <text evidence="1">The sequence shown here is derived from an EMBL/GenBank/DDBJ whole genome shotgun (WGS) entry which is preliminary data.</text>
</comment>
<name>A0ACB6RZW0_9PLEO</name>
<dbReference type="EMBL" id="MU006720">
    <property type="protein sequence ID" value="KAF2626699.1"/>
    <property type="molecule type" value="Genomic_DNA"/>
</dbReference>
<proteinExistence type="predicted"/>
<organism evidence="1 2">
    <name type="scientific">Macroventuria anomochaeta</name>
    <dbReference type="NCBI Taxonomy" id="301207"/>
    <lineage>
        <taxon>Eukaryota</taxon>
        <taxon>Fungi</taxon>
        <taxon>Dikarya</taxon>
        <taxon>Ascomycota</taxon>
        <taxon>Pezizomycotina</taxon>
        <taxon>Dothideomycetes</taxon>
        <taxon>Pleosporomycetidae</taxon>
        <taxon>Pleosporales</taxon>
        <taxon>Pleosporineae</taxon>
        <taxon>Didymellaceae</taxon>
        <taxon>Macroventuria</taxon>
    </lineage>
</organism>
<protein>
    <submittedName>
        <fullName evidence="1">Uncharacterized protein</fullName>
    </submittedName>
</protein>
<keyword evidence="2" id="KW-1185">Reference proteome</keyword>
<sequence length="362" mass="39918">MPKYDTPEAASSTASFQTAEPDWLSPDASLTASFQTAEEHEQDIRSPDYSPTIQLSRPSAPQASPGPDEWTCSRYKLRNPLDHRLSSVLLVGMSRHFSLTSLRTPRSAPLMRLRHCRSATHRPPPSVPESTASGGSTSRDSFCTARTRSGSISSSASTIRAPSPNLNLLRADVKYGRITRHFYSTYGNCITYGQAMDTDCRSSESSSPGHIYSASASSDASTVRDPHTPDRGSNIRFDAACNEFFDENSTQTSCEDFPDRDRSIAGHPYSPYSAYSPCSSYRLGSPFASTPYNEVPRRPRHDAPRHSRTEDSYGNFLGPGRSLCLLSLAILWTAPSILGVRIRASSRTVSYFSSLPWWQEGY</sequence>
<gene>
    <name evidence="1" type="ORF">BU25DRAFT_471692</name>
</gene>